<keyword evidence="3" id="KW-1185">Reference proteome</keyword>
<evidence type="ECO:0000256" key="1">
    <source>
        <dbReference type="SAM" id="MobiDB-lite"/>
    </source>
</evidence>
<protein>
    <submittedName>
        <fullName evidence="2">Uncharacterized protein</fullName>
    </submittedName>
</protein>
<evidence type="ECO:0000313" key="3">
    <source>
        <dbReference type="Proteomes" id="UP001066276"/>
    </source>
</evidence>
<accession>A0AAV7NXF2</accession>
<name>A0AAV7NXF2_PLEWA</name>
<comment type="caution">
    <text evidence="2">The sequence shown here is derived from an EMBL/GenBank/DDBJ whole genome shotgun (WGS) entry which is preliminary data.</text>
</comment>
<proteinExistence type="predicted"/>
<dbReference type="EMBL" id="JANPWB010000012">
    <property type="protein sequence ID" value="KAJ1120672.1"/>
    <property type="molecule type" value="Genomic_DNA"/>
</dbReference>
<sequence>MRDTSWLPGESGQDSARLGASDPSLGAMMAAISDLKSTLEPKSDTVTADVSLLRVDLQKMKDKMSTAESDIETLMSTSKSLEEQV</sequence>
<feature type="region of interest" description="Disordered" evidence="1">
    <location>
        <begin position="1"/>
        <end position="22"/>
    </location>
</feature>
<dbReference type="Proteomes" id="UP001066276">
    <property type="component" value="Chromosome 8"/>
</dbReference>
<evidence type="ECO:0000313" key="2">
    <source>
        <dbReference type="EMBL" id="KAJ1120672.1"/>
    </source>
</evidence>
<reference evidence="2" key="1">
    <citation type="journal article" date="2022" name="bioRxiv">
        <title>Sequencing and chromosome-scale assembly of the giantPleurodeles waltlgenome.</title>
        <authorList>
            <person name="Brown T."/>
            <person name="Elewa A."/>
            <person name="Iarovenko S."/>
            <person name="Subramanian E."/>
            <person name="Araus A.J."/>
            <person name="Petzold A."/>
            <person name="Susuki M."/>
            <person name="Suzuki K.-i.T."/>
            <person name="Hayashi T."/>
            <person name="Toyoda A."/>
            <person name="Oliveira C."/>
            <person name="Osipova E."/>
            <person name="Leigh N.D."/>
            <person name="Simon A."/>
            <person name="Yun M.H."/>
        </authorList>
    </citation>
    <scope>NUCLEOTIDE SEQUENCE</scope>
    <source>
        <strain evidence="2">20211129_DDA</strain>
        <tissue evidence="2">Liver</tissue>
    </source>
</reference>
<feature type="region of interest" description="Disordered" evidence="1">
    <location>
        <begin position="62"/>
        <end position="85"/>
    </location>
</feature>
<organism evidence="2 3">
    <name type="scientific">Pleurodeles waltl</name>
    <name type="common">Iberian ribbed newt</name>
    <dbReference type="NCBI Taxonomy" id="8319"/>
    <lineage>
        <taxon>Eukaryota</taxon>
        <taxon>Metazoa</taxon>
        <taxon>Chordata</taxon>
        <taxon>Craniata</taxon>
        <taxon>Vertebrata</taxon>
        <taxon>Euteleostomi</taxon>
        <taxon>Amphibia</taxon>
        <taxon>Batrachia</taxon>
        <taxon>Caudata</taxon>
        <taxon>Salamandroidea</taxon>
        <taxon>Salamandridae</taxon>
        <taxon>Pleurodelinae</taxon>
        <taxon>Pleurodeles</taxon>
    </lineage>
</organism>
<dbReference type="AlphaFoldDB" id="A0AAV7NXF2"/>
<gene>
    <name evidence="2" type="ORF">NDU88_008834</name>
</gene>